<evidence type="ECO:0000259" key="1">
    <source>
        <dbReference type="Pfam" id="PF03733"/>
    </source>
</evidence>
<organism evidence="2 3">
    <name type="scientific">Parasutterella excrementihominis</name>
    <dbReference type="NCBI Taxonomy" id="487175"/>
    <lineage>
        <taxon>Bacteria</taxon>
        <taxon>Pseudomonadati</taxon>
        <taxon>Pseudomonadota</taxon>
        <taxon>Betaproteobacteria</taxon>
        <taxon>Burkholderiales</taxon>
        <taxon>Sutterellaceae</taxon>
        <taxon>Parasutterella</taxon>
    </lineage>
</organism>
<dbReference type="EMBL" id="WNCL01000011">
    <property type="protein sequence ID" value="MTU42994.1"/>
    <property type="molecule type" value="Genomic_DNA"/>
</dbReference>
<evidence type="ECO:0000313" key="2">
    <source>
        <dbReference type="EMBL" id="MTU42994.1"/>
    </source>
</evidence>
<dbReference type="GO" id="GO:0005886">
    <property type="term" value="C:plasma membrane"/>
    <property type="evidence" value="ECO:0007669"/>
    <property type="project" value="TreeGrafter"/>
</dbReference>
<feature type="domain" description="Inner membrane component" evidence="1">
    <location>
        <begin position="4"/>
        <end position="53"/>
    </location>
</feature>
<comment type="caution">
    <text evidence="2">The sequence shown here is derived from an EMBL/GenBank/DDBJ whole genome shotgun (WGS) entry which is preliminary data.</text>
</comment>
<dbReference type="PANTHER" id="PTHR42903">
    <property type="entry name" value="INNER MEMBRANE PROTEIN YCCF"/>
    <property type="match status" value="1"/>
</dbReference>
<dbReference type="PANTHER" id="PTHR42903:SF1">
    <property type="entry name" value="INNER MEMBRANE PROTEIN YCCF"/>
    <property type="match status" value="1"/>
</dbReference>
<dbReference type="InterPro" id="IPR005185">
    <property type="entry name" value="YccF"/>
</dbReference>
<sequence>MRTLGNIIWNIPFLGFVTAALVFLIGLLFVVTIIAAPIGLGLIQYSKFLLLPFSYDMVSKSEIEGDADKNILWQTYGFILKAVYVLFLGIPMVILTLVQIVCCFCSIIGIPVAIVMAKSLGTLLQPVGKVCVDHSVAQALLVEQGRSQLANRNKIERQ</sequence>
<gene>
    <name evidence="2" type="ORF">GMD42_05040</name>
</gene>
<name>A0A6I3RZB0_9BURK</name>
<evidence type="ECO:0000313" key="3">
    <source>
        <dbReference type="Proteomes" id="UP000462362"/>
    </source>
</evidence>
<accession>A0A6I3RZB0</accession>
<dbReference type="Proteomes" id="UP000462362">
    <property type="component" value="Unassembled WGS sequence"/>
</dbReference>
<dbReference type="RefSeq" id="WP_155165444.1">
    <property type="nucleotide sequence ID" value="NZ_CATZPX010000005.1"/>
</dbReference>
<dbReference type="InterPro" id="IPR052937">
    <property type="entry name" value="Inner_membrane_protein"/>
</dbReference>
<dbReference type="Pfam" id="PF03733">
    <property type="entry name" value="YccF"/>
    <property type="match status" value="1"/>
</dbReference>
<dbReference type="AlphaFoldDB" id="A0A6I3RZB0"/>
<reference evidence="2 3" key="1">
    <citation type="journal article" date="2019" name="Nat. Med.">
        <title>A library of human gut bacterial isolates paired with longitudinal multiomics data enables mechanistic microbiome research.</title>
        <authorList>
            <person name="Poyet M."/>
            <person name="Groussin M."/>
            <person name="Gibbons S.M."/>
            <person name="Avila-Pacheco J."/>
            <person name="Jiang X."/>
            <person name="Kearney S.M."/>
            <person name="Perrotta A.R."/>
            <person name="Berdy B."/>
            <person name="Zhao S."/>
            <person name="Lieberman T.D."/>
            <person name="Swanson P.K."/>
            <person name="Smith M."/>
            <person name="Roesemann S."/>
            <person name="Alexander J.E."/>
            <person name="Rich S.A."/>
            <person name="Livny J."/>
            <person name="Vlamakis H."/>
            <person name="Clish C."/>
            <person name="Bullock K."/>
            <person name="Deik A."/>
            <person name="Scott J."/>
            <person name="Pierce K.A."/>
            <person name="Xavier R.J."/>
            <person name="Alm E.J."/>
        </authorList>
    </citation>
    <scope>NUCLEOTIDE SEQUENCE [LARGE SCALE GENOMIC DNA]</scope>
    <source>
        <strain evidence="2 3">BIOML-A2</strain>
    </source>
</reference>
<proteinExistence type="predicted"/>
<protein>
    <recommendedName>
        <fullName evidence="1">Inner membrane component domain-containing protein</fullName>
    </recommendedName>
</protein>